<keyword evidence="2" id="KW-1185">Reference proteome</keyword>
<organism evidence="1 2">
    <name type="scientific">Triticum urartu</name>
    <name type="common">Red wild einkorn</name>
    <name type="synonym">Crithodium urartu</name>
    <dbReference type="NCBI Taxonomy" id="4572"/>
    <lineage>
        <taxon>Eukaryota</taxon>
        <taxon>Viridiplantae</taxon>
        <taxon>Streptophyta</taxon>
        <taxon>Embryophyta</taxon>
        <taxon>Tracheophyta</taxon>
        <taxon>Spermatophyta</taxon>
        <taxon>Magnoliopsida</taxon>
        <taxon>Liliopsida</taxon>
        <taxon>Poales</taxon>
        <taxon>Poaceae</taxon>
        <taxon>BOP clade</taxon>
        <taxon>Pooideae</taxon>
        <taxon>Triticodae</taxon>
        <taxon>Triticeae</taxon>
        <taxon>Triticinae</taxon>
        <taxon>Triticum</taxon>
    </lineage>
</organism>
<dbReference type="Gramene" id="TuG1812G0300002505.01.T01">
    <property type="protein sequence ID" value="TuG1812G0300002505.01.T01.cds341170"/>
    <property type="gene ID" value="TuG1812G0300002505.01"/>
</dbReference>
<dbReference type="AlphaFoldDB" id="A0A8R7TVT9"/>
<proteinExistence type="predicted"/>
<reference evidence="1" key="3">
    <citation type="submission" date="2022-06" db="UniProtKB">
        <authorList>
            <consortium name="EnsemblPlants"/>
        </authorList>
    </citation>
    <scope>IDENTIFICATION</scope>
</reference>
<evidence type="ECO:0000313" key="1">
    <source>
        <dbReference type="EnsemblPlants" id="TuG1812G0300002505.01.T01.cds341170"/>
    </source>
</evidence>
<protein>
    <submittedName>
        <fullName evidence="1">Uncharacterized protein</fullName>
    </submittedName>
</protein>
<reference evidence="2" key="1">
    <citation type="journal article" date="2013" name="Nature">
        <title>Draft genome of the wheat A-genome progenitor Triticum urartu.</title>
        <authorList>
            <person name="Ling H.Q."/>
            <person name="Zhao S."/>
            <person name="Liu D."/>
            <person name="Wang J."/>
            <person name="Sun H."/>
            <person name="Zhang C."/>
            <person name="Fan H."/>
            <person name="Li D."/>
            <person name="Dong L."/>
            <person name="Tao Y."/>
            <person name="Gao C."/>
            <person name="Wu H."/>
            <person name="Li Y."/>
            <person name="Cui Y."/>
            <person name="Guo X."/>
            <person name="Zheng S."/>
            <person name="Wang B."/>
            <person name="Yu K."/>
            <person name="Liang Q."/>
            <person name="Yang W."/>
            <person name="Lou X."/>
            <person name="Chen J."/>
            <person name="Feng M."/>
            <person name="Jian J."/>
            <person name="Zhang X."/>
            <person name="Luo G."/>
            <person name="Jiang Y."/>
            <person name="Liu J."/>
            <person name="Wang Z."/>
            <person name="Sha Y."/>
            <person name="Zhang B."/>
            <person name="Wu H."/>
            <person name="Tang D."/>
            <person name="Shen Q."/>
            <person name="Xue P."/>
            <person name="Zou S."/>
            <person name="Wang X."/>
            <person name="Liu X."/>
            <person name="Wang F."/>
            <person name="Yang Y."/>
            <person name="An X."/>
            <person name="Dong Z."/>
            <person name="Zhang K."/>
            <person name="Zhang X."/>
            <person name="Luo M.C."/>
            <person name="Dvorak J."/>
            <person name="Tong Y."/>
            <person name="Wang J."/>
            <person name="Yang H."/>
            <person name="Li Z."/>
            <person name="Wang D."/>
            <person name="Zhang A."/>
            <person name="Wang J."/>
        </authorList>
    </citation>
    <scope>NUCLEOTIDE SEQUENCE</scope>
    <source>
        <strain evidence="2">cv. G1812</strain>
    </source>
</reference>
<evidence type="ECO:0000313" key="2">
    <source>
        <dbReference type="Proteomes" id="UP000015106"/>
    </source>
</evidence>
<dbReference type="Proteomes" id="UP000015106">
    <property type="component" value="Chromosome 3"/>
</dbReference>
<dbReference type="EnsemblPlants" id="TuG1812G0300002505.01.T01">
    <property type="protein sequence ID" value="TuG1812G0300002505.01.T01.cds341170"/>
    <property type="gene ID" value="TuG1812G0300002505.01"/>
</dbReference>
<sequence length="55" mass="5896">MDGRARCLDLGGTTSLRAGRGRSCHASCGLPPPQVSCSRRPHAPLPGRRAPLWRC</sequence>
<accession>A0A8R7TVT9</accession>
<name>A0A8R7TVT9_TRIUA</name>
<reference evidence="1" key="2">
    <citation type="submission" date="2018-03" db="EMBL/GenBank/DDBJ databases">
        <title>The Triticum urartu genome reveals the dynamic nature of wheat genome evolution.</title>
        <authorList>
            <person name="Ling H."/>
            <person name="Ma B."/>
            <person name="Shi X."/>
            <person name="Liu H."/>
            <person name="Dong L."/>
            <person name="Sun H."/>
            <person name="Cao Y."/>
            <person name="Gao Q."/>
            <person name="Zheng S."/>
            <person name="Li Y."/>
            <person name="Yu Y."/>
            <person name="Du H."/>
            <person name="Qi M."/>
            <person name="Li Y."/>
            <person name="Yu H."/>
            <person name="Cui Y."/>
            <person name="Wang N."/>
            <person name="Chen C."/>
            <person name="Wu H."/>
            <person name="Zhao Y."/>
            <person name="Zhang J."/>
            <person name="Li Y."/>
            <person name="Zhou W."/>
            <person name="Zhang B."/>
            <person name="Hu W."/>
            <person name="Eijk M."/>
            <person name="Tang J."/>
            <person name="Witsenboer H."/>
            <person name="Zhao S."/>
            <person name="Li Z."/>
            <person name="Zhang A."/>
            <person name="Wang D."/>
            <person name="Liang C."/>
        </authorList>
    </citation>
    <scope>NUCLEOTIDE SEQUENCE [LARGE SCALE GENOMIC DNA]</scope>
    <source>
        <strain evidence="1">cv. G1812</strain>
    </source>
</reference>